<organism evidence="1 2">
    <name type="scientific">Effrenium voratum</name>
    <dbReference type="NCBI Taxonomy" id="2562239"/>
    <lineage>
        <taxon>Eukaryota</taxon>
        <taxon>Sar</taxon>
        <taxon>Alveolata</taxon>
        <taxon>Dinophyceae</taxon>
        <taxon>Suessiales</taxon>
        <taxon>Symbiodiniaceae</taxon>
        <taxon>Effrenium</taxon>
    </lineage>
</organism>
<reference evidence="1" key="1">
    <citation type="submission" date="2023-08" db="EMBL/GenBank/DDBJ databases">
        <authorList>
            <person name="Chen Y."/>
            <person name="Shah S."/>
            <person name="Dougan E. K."/>
            <person name="Thang M."/>
            <person name="Chan C."/>
        </authorList>
    </citation>
    <scope>NUCLEOTIDE SEQUENCE</scope>
</reference>
<keyword evidence="2" id="KW-1185">Reference proteome</keyword>
<gene>
    <name evidence="1" type="ORF">EVOR1521_LOCUS24564</name>
</gene>
<dbReference type="Gene3D" id="3.40.50.150">
    <property type="entry name" value="Vaccinia Virus protein VP39"/>
    <property type="match status" value="1"/>
</dbReference>
<evidence type="ECO:0000313" key="1">
    <source>
        <dbReference type="EMBL" id="CAJ1401414.1"/>
    </source>
</evidence>
<dbReference type="AlphaFoldDB" id="A0AA36J972"/>
<protein>
    <submittedName>
        <fullName evidence="1">Uncharacterized protein</fullName>
    </submittedName>
</protein>
<sequence>MGGLVAAKISKFSKQLDDNPNAKKDRQAMAALSKQLVEEVNSEVLAPLWTLDEAERQRQLARTHYCFRHRGNCVVLNAATPGSFALDISGNGMQFLGSSSLPWFCWAREIILCQPGCFVLENVQPFQHELAELVFMPGYGVTVFPLSPDDLGVPATRARKFMTFVQRDAWQWSPDVATSPADALLQLFKGACHLQGETFWCAPSEVVDAEHQKWADRKGLGRRLDGKSWKTKQLMTSASRERLRKWEDNARTANVSPHVIMNTTQATERWMAGNSMSLPCLGALLLFQLAFLQPQPSTLTTPEAPPAASVAPAVVRENETQLDFEETQCACLTESYCCILLQRPGVTCLQVLLEECGGVTVTVATRLGALWPSASKEGKGPAKEKAISRQQRWWCKRTEDGPNKKCATCKKKKPVSDFHQQQGTCKPCWNAIRGLKRFAKAQGQEVRLKALSETEHTDLVKAYSKEHERATKERSRVKFSIAAYKEATVEQDGVRFKARRRLMTEKVFIEHAQTTEGGDLTKSQAEQKWQEMLGDPKTLKVGEGKAVKCAVVVCTDIVDYSDMANRREVERQQRLSAKMLMRWCCPARARTSALETLEGEETLLEKATTLGMPFKINSKTAWCNFRQLHFRLLRYGGSKVLNDHGTAEGWKTLLRHVVSQKAAKAAADDKVIKLCWTRDADMAYKAPRALKLYRECPRV</sequence>
<dbReference type="InterPro" id="IPR029063">
    <property type="entry name" value="SAM-dependent_MTases_sf"/>
</dbReference>
<evidence type="ECO:0000313" key="2">
    <source>
        <dbReference type="Proteomes" id="UP001178507"/>
    </source>
</evidence>
<comment type="caution">
    <text evidence="1">The sequence shown here is derived from an EMBL/GenBank/DDBJ whole genome shotgun (WGS) entry which is preliminary data.</text>
</comment>
<accession>A0AA36J972</accession>
<dbReference type="EMBL" id="CAUJNA010003414">
    <property type="protein sequence ID" value="CAJ1401414.1"/>
    <property type="molecule type" value="Genomic_DNA"/>
</dbReference>
<dbReference type="Proteomes" id="UP001178507">
    <property type="component" value="Unassembled WGS sequence"/>
</dbReference>
<proteinExistence type="predicted"/>
<dbReference type="SUPFAM" id="SSF53335">
    <property type="entry name" value="S-adenosyl-L-methionine-dependent methyltransferases"/>
    <property type="match status" value="1"/>
</dbReference>
<name>A0AA36J972_9DINO</name>